<evidence type="ECO:0000313" key="3">
    <source>
        <dbReference type="EMBL" id="MFC6021946.1"/>
    </source>
</evidence>
<evidence type="ECO:0000256" key="1">
    <source>
        <dbReference type="SAM" id="MobiDB-lite"/>
    </source>
</evidence>
<accession>A0ABW1KKX2</accession>
<dbReference type="PANTHER" id="PTHR43422:SF3">
    <property type="entry name" value="THIAMINE THIAZOLE SYNTHASE"/>
    <property type="match status" value="1"/>
</dbReference>
<feature type="region of interest" description="Disordered" evidence="1">
    <location>
        <begin position="446"/>
        <end position="466"/>
    </location>
</feature>
<dbReference type="Gene3D" id="3.50.50.60">
    <property type="entry name" value="FAD/NAD(P)-binding domain"/>
    <property type="match status" value="1"/>
</dbReference>
<dbReference type="GO" id="GO:0016491">
    <property type="term" value="F:oxidoreductase activity"/>
    <property type="evidence" value="ECO:0007669"/>
    <property type="project" value="UniProtKB-KW"/>
</dbReference>
<name>A0ABW1KKX2_9ACTN</name>
<reference evidence="4" key="1">
    <citation type="journal article" date="2019" name="Int. J. Syst. Evol. Microbiol.">
        <title>The Global Catalogue of Microorganisms (GCM) 10K type strain sequencing project: providing services to taxonomists for standard genome sequencing and annotation.</title>
        <authorList>
            <consortium name="The Broad Institute Genomics Platform"/>
            <consortium name="The Broad Institute Genome Sequencing Center for Infectious Disease"/>
            <person name="Wu L."/>
            <person name="Ma J."/>
        </authorList>
    </citation>
    <scope>NUCLEOTIDE SEQUENCE [LARGE SCALE GENOMIC DNA]</scope>
    <source>
        <strain evidence="4">ZS-35-S2</strain>
    </source>
</reference>
<keyword evidence="3" id="KW-0560">Oxidoreductase</keyword>
<dbReference type="PANTHER" id="PTHR43422">
    <property type="entry name" value="THIAMINE THIAZOLE SYNTHASE"/>
    <property type="match status" value="1"/>
</dbReference>
<dbReference type="RefSeq" id="WP_377430862.1">
    <property type="nucleotide sequence ID" value="NZ_JBHSPR010000054.1"/>
</dbReference>
<evidence type="ECO:0000313" key="4">
    <source>
        <dbReference type="Proteomes" id="UP001596203"/>
    </source>
</evidence>
<dbReference type="EMBL" id="JBHSPR010000054">
    <property type="protein sequence ID" value="MFC6021946.1"/>
    <property type="molecule type" value="Genomic_DNA"/>
</dbReference>
<evidence type="ECO:0000259" key="2">
    <source>
        <dbReference type="Pfam" id="PF01494"/>
    </source>
</evidence>
<protein>
    <submittedName>
        <fullName evidence="3">NAD(P)/FAD-dependent oxidoreductase</fullName>
        <ecNumber evidence="3">1.-.-.-</ecNumber>
    </submittedName>
</protein>
<dbReference type="Proteomes" id="UP001596203">
    <property type="component" value="Unassembled WGS sequence"/>
</dbReference>
<gene>
    <name evidence="3" type="ORF">ACFP2T_38015</name>
</gene>
<feature type="domain" description="FAD-binding" evidence="2">
    <location>
        <begin position="11"/>
        <end position="349"/>
    </location>
</feature>
<keyword evidence="4" id="KW-1185">Reference proteome</keyword>
<sequence>MPPRAPALRHAVVIGGSLAGLCIARTLLDHVERVTVVERDRFPEAPQVRAGVPQAYHLHILITSGQRALERLFPGLMAELRGSGAVSVAVPTDVLYLSATEWRERFPATHELIGASRELIDWTIRRRLLADERIRFLTAHEAVGLLPGNDGSSVAGVALRPRGGVEGVERLDADVVVDASGRGSRTPDWLDALGYGRPEESRIDAGLGYASRRYLVPGGVADGWKHILLMPNPPQTFRGGVLYPIENNRWMVTLGGLGDEVPPTDEAGFLEFARGLRSPVLYEAIRDAEPDSPIHGFRWTANSRRHYETMARWPDGFLVVGDAACAFNPVYGQGMSVAAQTAALLTEHLRTRPGRFGRAAQAVVAETGTAAWTIATGADVRYAANKVRLARRVRFSHWYLARTAEVANRDPYVSRTLTDVLYLVRPPAALMYPRMALRVLRGPTRPPLTAPPVRVPGAPPGPGAPR</sequence>
<dbReference type="InterPro" id="IPR002938">
    <property type="entry name" value="FAD-bd"/>
</dbReference>
<dbReference type="SUPFAM" id="SSF51905">
    <property type="entry name" value="FAD/NAD(P)-binding domain"/>
    <property type="match status" value="1"/>
</dbReference>
<dbReference type="EC" id="1.-.-.-" evidence="3"/>
<dbReference type="InterPro" id="IPR036188">
    <property type="entry name" value="FAD/NAD-bd_sf"/>
</dbReference>
<comment type="caution">
    <text evidence="3">The sequence shown here is derived from an EMBL/GenBank/DDBJ whole genome shotgun (WGS) entry which is preliminary data.</text>
</comment>
<proteinExistence type="predicted"/>
<organism evidence="3 4">
    <name type="scientific">Plantactinospora solaniradicis</name>
    <dbReference type="NCBI Taxonomy" id="1723736"/>
    <lineage>
        <taxon>Bacteria</taxon>
        <taxon>Bacillati</taxon>
        <taxon>Actinomycetota</taxon>
        <taxon>Actinomycetes</taxon>
        <taxon>Micromonosporales</taxon>
        <taxon>Micromonosporaceae</taxon>
        <taxon>Plantactinospora</taxon>
    </lineage>
</organism>
<dbReference type="Pfam" id="PF01494">
    <property type="entry name" value="FAD_binding_3"/>
    <property type="match status" value="1"/>
</dbReference>